<evidence type="ECO:0000313" key="3">
    <source>
        <dbReference type="EMBL" id="EFQ33576.1"/>
    </source>
</evidence>
<gene>
    <name evidence="3" type="ORF">GLRG_08505</name>
</gene>
<proteinExistence type="predicted"/>
<dbReference type="EMBL" id="GG697372">
    <property type="protein sequence ID" value="EFQ33576.1"/>
    <property type="molecule type" value="Genomic_DNA"/>
</dbReference>
<feature type="signal peptide" evidence="2">
    <location>
        <begin position="1"/>
        <end position="20"/>
    </location>
</feature>
<keyword evidence="2" id="KW-0732">Signal</keyword>
<dbReference type="OrthoDB" id="5101370at2759"/>
<evidence type="ECO:0000313" key="4">
    <source>
        <dbReference type="Proteomes" id="UP000008782"/>
    </source>
</evidence>
<reference evidence="4" key="1">
    <citation type="journal article" date="2012" name="Nat. Genet.">
        <title>Lifestyle transitions in plant pathogenic Colletotrichum fungi deciphered by genome and transcriptome analyses.</title>
        <authorList>
            <person name="O'Connell R.J."/>
            <person name="Thon M.R."/>
            <person name="Hacquard S."/>
            <person name="Amyotte S.G."/>
            <person name="Kleemann J."/>
            <person name="Torres M.F."/>
            <person name="Damm U."/>
            <person name="Buiate E.A."/>
            <person name="Epstein L."/>
            <person name="Alkan N."/>
            <person name="Altmueller J."/>
            <person name="Alvarado-Balderrama L."/>
            <person name="Bauser C.A."/>
            <person name="Becker C."/>
            <person name="Birren B.W."/>
            <person name="Chen Z."/>
            <person name="Choi J."/>
            <person name="Crouch J.A."/>
            <person name="Duvick J.P."/>
            <person name="Farman M.A."/>
            <person name="Gan P."/>
            <person name="Heiman D."/>
            <person name="Henrissat B."/>
            <person name="Howard R.J."/>
            <person name="Kabbage M."/>
            <person name="Koch C."/>
            <person name="Kracher B."/>
            <person name="Kubo Y."/>
            <person name="Law A.D."/>
            <person name="Lebrun M.-H."/>
            <person name="Lee Y.-H."/>
            <person name="Miyara I."/>
            <person name="Moore N."/>
            <person name="Neumann U."/>
            <person name="Nordstroem K."/>
            <person name="Panaccione D.G."/>
            <person name="Panstruga R."/>
            <person name="Place M."/>
            <person name="Proctor R.H."/>
            <person name="Prusky D."/>
            <person name="Rech G."/>
            <person name="Reinhardt R."/>
            <person name="Rollins J.A."/>
            <person name="Rounsley S."/>
            <person name="Schardl C.L."/>
            <person name="Schwartz D.C."/>
            <person name="Shenoy N."/>
            <person name="Shirasu K."/>
            <person name="Sikhakolli U.R."/>
            <person name="Stueber K."/>
            <person name="Sukno S.A."/>
            <person name="Sweigard J.A."/>
            <person name="Takano Y."/>
            <person name="Takahara H."/>
            <person name="Trail F."/>
            <person name="van der Does H.C."/>
            <person name="Voll L.M."/>
            <person name="Will I."/>
            <person name="Young S."/>
            <person name="Zeng Q."/>
            <person name="Zhang J."/>
            <person name="Zhou S."/>
            <person name="Dickman M.B."/>
            <person name="Schulze-Lefert P."/>
            <person name="Ver Loren van Themaat E."/>
            <person name="Ma L.-J."/>
            <person name="Vaillancourt L.J."/>
        </authorList>
    </citation>
    <scope>NUCLEOTIDE SEQUENCE [LARGE SCALE GENOMIC DNA]</scope>
    <source>
        <strain evidence="4">M1.001 / M2 / FGSC 10212</strain>
    </source>
</reference>
<dbReference type="GeneID" id="24413870"/>
<dbReference type="STRING" id="645133.E3QRT8"/>
<evidence type="ECO:0000256" key="2">
    <source>
        <dbReference type="SAM" id="SignalP"/>
    </source>
</evidence>
<dbReference type="Proteomes" id="UP000008782">
    <property type="component" value="Unassembled WGS sequence"/>
</dbReference>
<keyword evidence="4" id="KW-1185">Reference proteome</keyword>
<feature type="chain" id="PRO_5003179925" evidence="2">
    <location>
        <begin position="21"/>
        <end position="263"/>
    </location>
</feature>
<dbReference type="VEuPathDB" id="FungiDB:GLRG_08505"/>
<evidence type="ECO:0000256" key="1">
    <source>
        <dbReference type="SAM" id="MobiDB-lite"/>
    </source>
</evidence>
<protein>
    <submittedName>
        <fullName evidence="3">Uncharacterized protein</fullName>
    </submittedName>
</protein>
<feature type="compositionally biased region" description="Low complexity" evidence="1">
    <location>
        <begin position="165"/>
        <end position="206"/>
    </location>
</feature>
<dbReference type="AlphaFoldDB" id="E3QRT8"/>
<feature type="compositionally biased region" description="Gly residues" evidence="1">
    <location>
        <begin position="207"/>
        <end position="233"/>
    </location>
</feature>
<accession>E3QRT8</accession>
<dbReference type="eggNOG" id="ENOG502T0QC">
    <property type="taxonomic scope" value="Eukaryota"/>
</dbReference>
<organism evidence="4">
    <name type="scientific">Colletotrichum graminicola (strain M1.001 / M2 / FGSC 10212)</name>
    <name type="common">Maize anthracnose fungus</name>
    <name type="synonym">Glomerella graminicola</name>
    <dbReference type="NCBI Taxonomy" id="645133"/>
    <lineage>
        <taxon>Eukaryota</taxon>
        <taxon>Fungi</taxon>
        <taxon>Dikarya</taxon>
        <taxon>Ascomycota</taxon>
        <taxon>Pezizomycotina</taxon>
        <taxon>Sordariomycetes</taxon>
        <taxon>Hypocreomycetidae</taxon>
        <taxon>Glomerellales</taxon>
        <taxon>Glomerellaceae</taxon>
        <taxon>Colletotrichum</taxon>
        <taxon>Colletotrichum graminicola species complex</taxon>
    </lineage>
</organism>
<feature type="region of interest" description="Disordered" evidence="1">
    <location>
        <begin position="149"/>
        <end position="246"/>
    </location>
</feature>
<dbReference type="HOGENOM" id="CLU_1142542_0_0_1"/>
<name>E3QRT8_COLGM</name>
<dbReference type="RefSeq" id="XP_008097596.1">
    <property type="nucleotide sequence ID" value="XM_008099405.1"/>
</dbReference>
<sequence>MRQAKFPLAAVLALNPAAAAQQIVLAIRTATVTQRVTATGGVVPTCAGCTPVPTIQLPAVTGGPIRVQIEAPECHRCGCNTYTQIVKFTTEHDAFCPTGITRQTYECTETYKGIPTVPTLLSLSADLPLGFTRDIQVCNTCGPTPITATITRPITEPQGSPINVSTSGSGSGSSPGFSSDLGSGSSSGSIGSGSGSSSNPIESGSGSSSGSGSGSSAGAGSGSSAGPGSGSNGGPNARASICEHITPNSIISVRLNDANNKHS</sequence>